<feature type="domain" description="Integrase zinc-binding" evidence="1">
    <location>
        <begin position="60"/>
        <end position="102"/>
    </location>
</feature>
<dbReference type="EMBL" id="BKCJ010211114">
    <property type="protein sequence ID" value="GEY80252.1"/>
    <property type="molecule type" value="Genomic_DNA"/>
</dbReference>
<protein>
    <submittedName>
        <fullName evidence="2">Putative reverse transcriptase domain-containing protein</fullName>
    </submittedName>
</protein>
<dbReference type="AlphaFoldDB" id="A0A699HUH3"/>
<keyword evidence="2" id="KW-0808">Transferase</keyword>
<sequence length="136" mass="15866">MSMTIQSGIKNKILIAQNKASYIENAPAEMLHGLDQQMDKNEDGGFYFMDRIWIPLIGDVRTTIMDKAHATRYSIHPGADKMYHDLMDMYWWPGMKRDIATYKYLADANLHVSLEEIKVDKSLHFIEEPIEIMDRK</sequence>
<dbReference type="InterPro" id="IPR041588">
    <property type="entry name" value="Integrase_H2C2"/>
</dbReference>
<organism evidence="2">
    <name type="scientific">Tanacetum cinerariifolium</name>
    <name type="common">Dalmatian daisy</name>
    <name type="synonym">Chrysanthemum cinerariifolium</name>
    <dbReference type="NCBI Taxonomy" id="118510"/>
    <lineage>
        <taxon>Eukaryota</taxon>
        <taxon>Viridiplantae</taxon>
        <taxon>Streptophyta</taxon>
        <taxon>Embryophyta</taxon>
        <taxon>Tracheophyta</taxon>
        <taxon>Spermatophyta</taxon>
        <taxon>Magnoliopsida</taxon>
        <taxon>eudicotyledons</taxon>
        <taxon>Gunneridae</taxon>
        <taxon>Pentapetalae</taxon>
        <taxon>asterids</taxon>
        <taxon>campanulids</taxon>
        <taxon>Asterales</taxon>
        <taxon>Asteraceae</taxon>
        <taxon>Asteroideae</taxon>
        <taxon>Anthemideae</taxon>
        <taxon>Anthemidinae</taxon>
        <taxon>Tanacetum</taxon>
    </lineage>
</organism>
<name>A0A699HUH3_TANCI</name>
<gene>
    <name evidence="2" type="ORF">Tci_452226</name>
</gene>
<dbReference type="GO" id="GO:0003964">
    <property type="term" value="F:RNA-directed DNA polymerase activity"/>
    <property type="evidence" value="ECO:0007669"/>
    <property type="project" value="UniProtKB-KW"/>
</dbReference>
<proteinExistence type="predicted"/>
<dbReference type="Gene3D" id="1.10.340.70">
    <property type="match status" value="1"/>
</dbReference>
<keyword evidence="2" id="KW-0548">Nucleotidyltransferase</keyword>
<reference evidence="2" key="1">
    <citation type="journal article" date="2019" name="Sci. Rep.">
        <title>Draft genome of Tanacetum cinerariifolium, the natural source of mosquito coil.</title>
        <authorList>
            <person name="Yamashiro T."/>
            <person name="Shiraishi A."/>
            <person name="Satake H."/>
            <person name="Nakayama K."/>
        </authorList>
    </citation>
    <scope>NUCLEOTIDE SEQUENCE</scope>
</reference>
<comment type="caution">
    <text evidence="2">The sequence shown here is derived from an EMBL/GenBank/DDBJ whole genome shotgun (WGS) entry which is preliminary data.</text>
</comment>
<evidence type="ECO:0000313" key="2">
    <source>
        <dbReference type="EMBL" id="GEY80252.1"/>
    </source>
</evidence>
<accession>A0A699HUH3</accession>
<feature type="non-terminal residue" evidence="2">
    <location>
        <position position="136"/>
    </location>
</feature>
<evidence type="ECO:0000259" key="1">
    <source>
        <dbReference type="Pfam" id="PF17921"/>
    </source>
</evidence>
<dbReference type="Pfam" id="PF17921">
    <property type="entry name" value="Integrase_H2C2"/>
    <property type="match status" value="1"/>
</dbReference>
<keyword evidence="2" id="KW-0695">RNA-directed DNA polymerase</keyword>